<keyword evidence="8" id="KW-0811">Translocation</keyword>
<dbReference type="InterPro" id="IPR003849">
    <property type="entry name" value="Preprotein_translocase_YajC"/>
</dbReference>
<evidence type="ECO:0000256" key="4">
    <source>
        <dbReference type="ARBA" id="ARBA00022475"/>
    </source>
</evidence>
<evidence type="ECO:0000313" key="11">
    <source>
        <dbReference type="EMBL" id="GAA1959750.1"/>
    </source>
</evidence>
<dbReference type="Pfam" id="PF02699">
    <property type="entry name" value="YajC"/>
    <property type="match status" value="1"/>
</dbReference>
<reference evidence="12" key="1">
    <citation type="journal article" date="2019" name="Int. J. Syst. Evol. Microbiol.">
        <title>The Global Catalogue of Microorganisms (GCM) 10K type strain sequencing project: providing services to taxonomists for standard genome sequencing and annotation.</title>
        <authorList>
            <consortium name="The Broad Institute Genomics Platform"/>
            <consortium name="The Broad Institute Genome Sequencing Center for Infectious Disease"/>
            <person name="Wu L."/>
            <person name="Ma J."/>
        </authorList>
    </citation>
    <scope>NUCLEOTIDE SEQUENCE [LARGE SCALE GENOMIC DNA]</scope>
    <source>
        <strain evidence="12">JCM 15309</strain>
    </source>
</reference>
<keyword evidence="3" id="KW-0813">Transport</keyword>
<keyword evidence="4" id="KW-1003">Cell membrane</keyword>
<keyword evidence="6" id="KW-0653">Protein transport</keyword>
<dbReference type="EMBL" id="BAAAPB010000002">
    <property type="protein sequence ID" value="GAA1959750.1"/>
    <property type="molecule type" value="Genomic_DNA"/>
</dbReference>
<keyword evidence="5 10" id="KW-0812">Transmembrane</keyword>
<evidence type="ECO:0000256" key="7">
    <source>
        <dbReference type="ARBA" id="ARBA00022989"/>
    </source>
</evidence>
<evidence type="ECO:0000313" key="12">
    <source>
        <dbReference type="Proteomes" id="UP001500571"/>
    </source>
</evidence>
<comment type="caution">
    <text evidence="11">The sequence shown here is derived from an EMBL/GenBank/DDBJ whole genome shotgun (WGS) entry which is preliminary data.</text>
</comment>
<proteinExistence type="inferred from homology"/>
<gene>
    <name evidence="11" type="primary">yajC</name>
    <name evidence="11" type="ORF">GCM10009798_19180</name>
</gene>
<dbReference type="NCBIfam" id="TIGR00739">
    <property type="entry name" value="yajC"/>
    <property type="match status" value="1"/>
</dbReference>
<evidence type="ECO:0000256" key="9">
    <source>
        <dbReference type="ARBA" id="ARBA00023136"/>
    </source>
</evidence>
<evidence type="ECO:0000256" key="10">
    <source>
        <dbReference type="SAM" id="Phobius"/>
    </source>
</evidence>
<accession>A0ABP5CAC7</accession>
<sequence length="100" mass="10605">MGSLAGLLPFVLILAVFWLLILRPQQRKQRELRSLQSSLSTGNEVMLTSGIFGTVSGADDDHVLVEIATGVTVKVARGAIAQVLTAPEPESDESAGSEEN</sequence>
<comment type="similarity">
    <text evidence="2">Belongs to the YajC family.</text>
</comment>
<evidence type="ECO:0000256" key="1">
    <source>
        <dbReference type="ARBA" id="ARBA00004162"/>
    </source>
</evidence>
<feature type="transmembrane region" description="Helical" evidence="10">
    <location>
        <begin position="6"/>
        <end position="23"/>
    </location>
</feature>
<evidence type="ECO:0000256" key="5">
    <source>
        <dbReference type="ARBA" id="ARBA00022692"/>
    </source>
</evidence>
<evidence type="ECO:0000256" key="3">
    <source>
        <dbReference type="ARBA" id="ARBA00022448"/>
    </source>
</evidence>
<comment type="subcellular location">
    <subcellularLocation>
        <location evidence="1">Cell membrane</location>
        <topology evidence="1">Single-pass membrane protein</topology>
    </subcellularLocation>
</comment>
<evidence type="ECO:0000256" key="8">
    <source>
        <dbReference type="ARBA" id="ARBA00023010"/>
    </source>
</evidence>
<keyword evidence="7 10" id="KW-1133">Transmembrane helix</keyword>
<dbReference type="SMART" id="SM01323">
    <property type="entry name" value="YajC"/>
    <property type="match status" value="1"/>
</dbReference>
<evidence type="ECO:0000256" key="2">
    <source>
        <dbReference type="ARBA" id="ARBA00006742"/>
    </source>
</evidence>
<organism evidence="11 12">
    <name type="scientific">Nocardioides panacihumi</name>
    <dbReference type="NCBI Taxonomy" id="400774"/>
    <lineage>
        <taxon>Bacteria</taxon>
        <taxon>Bacillati</taxon>
        <taxon>Actinomycetota</taxon>
        <taxon>Actinomycetes</taxon>
        <taxon>Propionibacteriales</taxon>
        <taxon>Nocardioidaceae</taxon>
        <taxon>Nocardioides</taxon>
    </lineage>
</organism>
<dbReference type="PRINTS" id="PR01853">
    <property type="entry name" value="YAJCTRNLCASE"/>
</dbReference>
<dbReference type="Proteomes" id="UP001500571">
    <property type="component" value="Unassembled WGS sequence"/>
</dbReference>
<protein>
    <submittedName>
        <fullName evidence="11">Preprotein translocase subunit YajC</fullName>
    </submittedName>
</protein>
<name>A0ABP5CAC7_9ACTN</name>
<dbReference type="RefSeq" id="WP_344044588.1">
    <property type="nucleotide sequence ID" value="NZ_BAAAPB010000002.1"/>
</dbReference>
<keyword evidence="9 10" id="KW-0472">Membrane</keyword>
<keyword evidence="12" id="KW-1185">Reference proteome</keyword>
<dbReference type="PANTHER" id="PTHR33909">
    <property type="entry name" value="SEC TRANSLOCON ACCESSORY COMPLEX SUBUNIT YAJC"/>
    <property type="match status" value="1"/>
</dbReference>
<dbReference type="PANTHER" id="PTHR33909:SF1">
    <property type="entry name" value="SEC TRANSLOCON ACCESSORY COMPLEX SUBUNIT YAJC"/>
    <property type="match status" value="1"/>
</dbReference>
<evidence type="ECO:0000256" key="6">
    <source>
        <dbReference type="ARBA" id="ARBA00022927"/>
    </source>
</evidence>